<protein>
    <submittedName>
        <fullName evidence="1">Terminase</fullName>
    </submittedName>
</protein>
<dbReference type="InterPro" id="IPR027417">
    <property type="entry name" value="P-loop_NTPase"/>
</dbReference>
<reference evidence="1" key="1">
    <citation type="journal article" date="2021" name="Proc. Natl. Acad. Sci. U.S.A.">
        <title>A Catalog of Tens of Thousands of Viruses from Human Metagenomes Reveals Hidden Associations with Chronic Diseases.</title>
        <authorList>
            <person name="Tisza M.J."/>
            <person name="Buck C.B."/>
        </authorList>
    </citation>
    <scope>NUCLEOTIDE SEQUENCE</scope>
    <source>
        <strain evidence="1">Ct0yq10</strain>
    </source>
</reference>
<dbReference type="Gene3D" id="3.40.50.300">
    <property type="entry name" value="P-loop containing nucleotide triphosphate hydrolases"/>
    <property type="match status" value="1"/>
</dbReference>
<dbReference type="EMBL" id="BK014951">
    <property type="protein sequence ID" value="DAD84035.1"/>
    <property type="molecule type" value="Genomic_DNA"/>
</dbReference>
<accession>A0A8S5MPZ9</accession>
<dbReference type="Gene3D" id="3.30.420.240">
    <property type="match status" value="1"/>
</dbReference>
<sequence>MHIQDADVGLLTQKRKVLSNKEKLSILLDQVTPQDQLKDAVKGKIPKHFKRNTIRERFGLEKELEYYKLGFTTALSEFNLELWWSQAVQFGAFLSGDFKTGYCVATPRYGKSFLCGIMSNHFAYEGENCYAVGSTQEYSGIIIQHAREILVNAHPDVKAMLSFDEKDVTSVDKRLKRGLSSFSSEGFTFRNGGKLEGLSAGSNYTDPSKIHVIGRGGNMFGDEASDISPIALGHMGRREFESDDGRKLIMYLISNPRSLNSFYDFMTNEDLADDEFVMWLDVVTAMEEGSIRYTKDELMRSQFTITEDSIRENLLCEFPTERSSFFDASPDILDDFDMKADGLEFFLGVDSAYKGADSIQVTISSVDKSNHFTAIDTMDIKPKEWIDGVTAIEIVNKIVTIANQLNVKAIGIDAGGGAHIVQPLKMRRLSGQLKCPVYDINFGGKPTEIKIIGKDPSAEYAFNRRAEMHLMLRGMMEAQRVSFVRKVWDAISRQMSFVSEVQRPEDRKVKIRPKAEIKKLLRQSPDELDSVLLSLHVAELYYLGGS</sequence>
<evidence type="ECO:0000313" key="1">
    <source>
        <dbReference type="EMBL" id="DAD84035.1"/>
    </source>
</evidence>
<organism evidence="1">
    <name type="scientific">Siphoviridae sp. ct0yq10</name>
    <dbReference type="NCBI Taxonomy" id="2826270"/>
    <lineage>
        <taxon>Viruses</taxon>
        <taxon>Duplodnaviria</taxon>
        <taxon>Heunggongvirae</taxon>
        <taxon>Uroviricota</taxon>
        <taxon>Caudoviricetes</taxon>
    </lineage>
</organism>
<proteinExistence type="predicted"/>
<name>A0A8S5MPZ9_9CAUD</name>